<dbReference type="GO" id="GO:0050321">
    <property type="term" value="F:tau-protein kinase activity"/>
    <property type="evidence" value="ECO:0007669"/>
    <property type="project" value="TreeGrafter"/>
</dbReference>
<dbReference type="FunFam" id="1.10.510.10:FF:000658">
    <property type="entry name" value="Protein CBG12184"/>
    <property type="match status" value="1"/>
</dbReference>
<keyword evidence="2" id="KW-0217">Developmental protein</keyword>
<evidence type="ECO:0000256" key="2">
    <source>
        <dbReference type="ARBA" id="ARBA00022473"/>
    </source>
</evidence>
<dbReference type="GO" id="GO:0007283">
    <property type="term" value="P:spermatogenesis"/>
    <property type="evidence" value="ECO:0007669"/>
    <property type="project" value="UniProtKB-KW"/>
</dbReference>
<dbReference type="GO" id="GO:0000226">
    <property type="term" value="P:microtubule cytoskeleton organization"/>
    <property type="evidence" value="ECO:0007669"/>
    <property type="project" value="TreeGrafter"/>
</dbReference>
<dbReference type="InterPro" id="IPR017441">
    <property type="entry name" value="Protein_kinase_ATP_BS"/>
</dbReference>
<keyword evidence="7 11" id="KW-0067">ATP-binding</keyword>
<evidence type="ECO:0000256" key="11">
    <source>
        <dbReference type="PROSITE-ProRule" id="PRU10141"/>
    </source>
</evidence>
<dbReference type="PANTHER" id="PTHR24346">
    <property type="entry name" value="MAP/MICROTUBULE AFFINITY-REGULATING KINASE"/>
    <property type="match status" value="1"/>
</dbReference>
<evidence type="ECO:0000256" key="6">
    <source>
        <dbReference type="ARBA" id="ARBA00022782"/>
    </source>
</evidence>
<keyword evidence="12" id="KW-0418">Kinase</keyword>
<dbReference type="PROSITE" id="PS00107">
    <property type="entry name" value="PROTEIN_KINASE_ATP"/>
    <property type="match status" value="1"/>
</dbReference>
<reference evidence="14 15" key="1">
    <citation type="submission" date="2020-08" db="EMBL/GenBank/DDBJ databases">
        <authorList>
            <person name="Hejnol A."/>
        </authorList>
    </citation>
    <scope>NUCLEOTIDE SEQUENCE [LARGE SCALE GENOMIC DNA]</scope>
</reference>
<evidence type="ECO:0000256" key="10">
    <source>
        <dbReference type="ARBA" id="ARBA00022871"/>
    </source>
</evidence>
<dbReference type="GO" id="GO:0005737">
    <property type="term" value="C:cytoplasm"/>
    <property type="evidence" value="ECO:0007669"/>
    <property type="project" value="TreeGrafter"/>
</dbReference>
<dbReference type="GO" id="GO:0005524">
    <property type="term" value="F:ATP binding"/>
    <property type="evidence" value="ECO:0007669"/>
    <property type="project" value="UniProtKB-UniRule"/>
</dbReference>
<evidence type="ECO:0000256" key="5">
    <source>
        <dbReference type="ARBA" id="ARBA00022741"/>
    </source>
</evidence>
<evidence type="ECO:0000256" key="4">
    <source>
        <dbReference type="ARBA" id="ARBA00022723"/>
    </source>
</evidence>
<dbReference type="Proteomes" id="UP000549394">
    <property type="component" value="Unassembled WGS sequence"/>
</dbReference>
<dbReference type="AlphaFoldDB" id="A0A7I8VZ50"/>
<protein>
    <recommendedName>
        <fullName evidence="13">Protein kinase domain-containing protein</fullName>
    </recommendedName>
</protein>
<keyword evidence="5 11" id="KW-0547">Nucleotide-binding</keyword>
<comment type="cofactor">
    <cofactor evidence="1">
        <name>Mg(2+)</name>
        <dbReference type="ChEBI" id="CHEBI:18420"/>
    </cofactor>
</comment>
<dbReference type="OrthoDB" id="541276at2759"/>
<evidence type="ECO:0000313" key="15">
    <source>
        <dbReference type="Proteomes" id="UP000549394"/>
    </source>
</evidence>
<comment type="similarity">
    <text evidence="12">Belongs to the protein kinase superfamily.</text>
</comment>
<evidence type="ECO:0000256" key="1">
    <source>
        <dbReference type="ARBA" id="ARBA00001946"/>
    </source>
</evidence>
<keyword evidence="12" id="KW-0808">Transferase</keyword>
<dbReference type="PROSITE" id="PS00108">
    <property type="entry name" value="PROTEIN_KINASE_ST"/>
    <property type="match status" value="1"/>
</dbReference>
<keyword evidence="10" id="KW-0744">Spermatogenesis</keyword>
<dbReference type="GO" id="GO:0035556">
    <property type="term" value="P:intracellular signal transduction"/>
    <property type="evidence" value="ECO:0007669"/>
    <property type="project" value="TreeGrafter"/>
</dbReference>
<accession>A0A7I8VZ50</accession>
<keyword evidence="15" id="KW-1185">Reference proteome</keyword>
<proteinExistence type="inferred from homology"/>
<dbReference type="SMART" id="SM00220">
    <property type="entry name" value="S_TKc"/>
    <property type="match status" value="1"/>
</dbReference>
<evidence type="ECO:0000256" key="7">
    <source>
        <dbReference type="ARBA" id="ARBA00022840"/>
    </source>
</evidence>
<dbReference type="PROSITE" id="PS50011">
    <property type="entry name" value="PROTEIN_KINASE_DOM"/>
    <property type="match status" value="1"/>
</dbReference>
<name>A0A7I8VZ50_9ANNE</name>
<evidence type="ECO:0000256" key="12">
    <source>
        <dbReference type="RuleBase" id="RU000304"/>
    </source>
</evidence>
<keyword evidence="9" id="KW-0832">Ubl conjugation</keyword>
<dbReference type="EMBL" id="CAJFCJ010000014">
    <property type="protein sequence ID" value="CAD5121618.1"/>
    <property type="molecule type" value="Genomic_DNA"/>
</dbReference>
<comment type="caution">
    <text evidence="14">The sequence shown here is derived from an EMBL/GenBank/DDBJ whole genome shotgun (WGS) entry which is preliminary data.</text>
</comment>
<gene>
    <name evidence="14" type="ORF">DGYR_LOCUS9548</name>
</gene>
<dbReference type="SUPFAM" id="SSF56112">
    <property type="entry name" value="Protein kinase-like (PK-like)"/>
    <property type="match status" value="1"/>
</dbReference>
<dbReference type="InterPro" id="IPR011009">
    <property type="entry name" value="Kinase-like_dom_sf"/>
</dbReference>
<evidence type="ECO:0000259" key="13">
    <source>
        <dbReference type="PROSITE" id="PS50011"/>
    </source>
</evidence>
<keyword evidence="6" id="KW-0221">Differentiation</keyword>
<feature type="binding site" evidence="11">
    <location>
        <position position="60"/>
    </location>
    <ligand>
        <name>ATP</name>
        <dbReference type="ChEBI" id="CHEBI:30616"/>
    </ligand>
</feature>
<evidence type="ECO:0000256" key="8">
    <source>
        <dbReference type="ARBA" id="ARBA00022842"/>
    </source>
</evidence>
<dbReference type="GO" id="GO:0030154">
    <property type="term" value="P:cell differentiation"/>
    <property type="evidence" value="ECO:0007669"/>
    <property type="project" value="UniProtKB-KW"/>
</dbReference>
<sequence length="322" mass="36659">MERIAIQPRLTEKVCAVKDEEELRRRGFEIGCVLGEGSYAKVRAAIVRKGDKDGPKVALKIINMRKAPKDFLKKFLPRELNIITNINHPNIIKCYDVFDYGYKKFIVMEMAGHGDLLEYVKLKGALDEDKSRHMFKQLTNAVEYLHSLDVVHRDLKCENLLLDVKNNIKVSDFGFSREMMEKDLSKTFCGSAAYAAPEILQGIPYSGKSYDIWSMGVILYIMLCGSMPFDDSNIKNMIKCQTERKVGFSRSRKLSDESKKLVHLILESDVSLRASIEDIKNSKWLQTNMNNLYNEIACSRKPLIDKPASSISVKETLCGRGL</sequence>
<dbReference type="Gene3D" id="1.10.510.10">
    <property type="entry name" value="Transferase(Phosphotransferase) domain 1"/>
    <property type="match status" value="1"/>
</dbReference>
<dbReference type="CDD" id="cd14080">
    <property type="entry name" value="STKc_TSSK-like"/>
    <property type="match status" value="1"/>
</dbReference>
<organism evidence="14 15">
    <name type="scientific">Dimorphilus gyrociliatus</name>
    <dbReference type="NCBI Taxonomy" id="2664684"/>
    <lineage>
        <taxon>Eukaryota</taxon>
        <taxon>Metazoa</taxon>
        <taxon>Spiralia</taxon>
        <taxon>Lophotrochozoa</taxon>
        <taxon>Annelida</taxon>
        <taxon>Polychaeta</taxon>
        <taxon>Polychaeta incertae sedis</taxon>
        <taxon>Dinophilidae</taxon>
        <taxon>Dimorphilus</taxon>
    </lineage>
</organism>
<dbReference type="PANTHER" id="PTHR24346:SF102">
    <property type="entry name" value="TESTIS-SPECIFIC SERINE_THREONINE-PROTEIN KINASE 1"/>
    <property type="match status" value="1"/>
</dbReference>
<dbReference type="InterPro" id="IPR000719">
    <property type="entry name" value="Prot_kinase_dom"/>
</dbReference>
<dbReference type="InterPro" id="IPR008271">
    <property type="entry name" value="Ser/Thr_kinase_AS"/>
</dbReference>
<dbReference type="GO" id="GO:0000287">
    <property type="term" value="F:magnesium ion binding"/>
    <property type="evidence" value="ECO:0007669"/>
    <property type="project" value="UniProtKB-ARBA"/>
</dbReference>
<keyword evidence="8" id="KW-0460">Magnesium</keyword>
<evidence type="ECO:0000313" key="14">
    <source>
        <dbReference type="EMBL" id="CAD5121618.1"/>
    </source>
</evidence>
<keyword evidence="4" id="KW-0479">Metal-binding</keyword>
<feature type="domain" description="Protein kinase" evidence="13">
    <location>
        <begin position="28"/>
        <end position="285"/>
    </location>
</feature>
<keyword evidence="12" id="KW-0723">Serine/threonine-protein kinase</keyword>
<evidence type="ECO:0000256" key="3">
    <source>
        <dbReference type="ARBA" id="ARBA00022553"/>
    </source>
</evidence>
<evidence type="ECO:0000256" key="9">
    <source>
        <dbReference type="ARBA" id="ARBA00022843"/>
    </source>
</evidence>
<keyword evidence="3" id="KW-0597">Phosphoprotein</keyword>
<dbReference type="Pfam" id="PF00069">
    <property type="entry name" value="Pkinase"/>
    <property type="match status" value="1"/>
</dbReference>